<evidence type="ECO:0000313" key="2">
    <source>
        <dbReference type="Proteomes" id="UP000663874"/>
    </source>
</evidence>
<reference evidence="1" key="1">
    <citation type="submission" date="2021-02" db="EMBL/GenBank/DDBJ databases">
        <authorList>
            <person name="Nowell W R."/>
        </authorList>
    </citation>
    <scope>NUCLEOTIDE SEQUENCE</scope>
</reference>
<gene>
    <name evidence="1" type="ORF">FNK824_LOCUS35648</name>
</gene>
<proteinExistence type="predicted"/>
<organism evidence="1 2">
    <name type="scientific">Rotaria sordida</name>
    <dbReference type="NCBI Taxonomy" id="392033"/>
    <lineage>
        <taxon>Eukaryota</taxon>
        <taxon>Metazoa</taxon>
        <taxon>Spiralia</taxon>
        <taxon>Gnathifera</taxon>
        <taxon>Rotifera</taxon>
        <taxon>Eurotatoria</taxon>
        <taxon>Bdelloidea</taxon>
        <taxon>Philodinida</taxon>
        <taxon>Philodinidae</taxon>
        <taxon>Rotaria</taxon>
    </lineage>
</organism>
<dbReference type="Proteomes" id="UP000663874">
    <property type="component" value="Unassembled WGS sequence"/>
</dbReference>
<name>A0A820A8M8_9BILA</name>
<dbReference type="AlphaFoldDB" id="A0A820A8M8"/>
<dbReference type="PANTHER" id="PTHR32046">
    <property type="entry name" value="G DOMAIN-CONTAINING PROTEIN"/>
    <property type="match status" value="1"/>
</dbReference>
<protein>
    <submittedName>
        <fullName evidence="1">Uncharacterized protein</fullName>
    </submittedName>
</protein>
<dbReference type="PANTHER" id="PTHR32046:SF11">
    <property type="entry name" value="IMMUNE-ASSOCIATED NUCLEOTIDE-BINDING PROTEIN 10-LIKE"/>
    <property type="match status" value="1"/>
</dbReference>
<comment type="caution">
    <text evidence="1">The sequence shown here is derived from an EMBL/GenBank/DDBJ whole genome shotgun (WGS) entry which is preliminary data.</text>
</comment>
<accession>A0A820A8M8</accession>
<evidence type="ECO:0000313" key="1">
    <source>
        <dbReference type="EMBL" id="CAF4189121.1"/>
    </source>
</evidence>
<feature type="non-terminal residue" evidence="1">
    <location>
        <position position="1"/>
    </location>
</feature>
<dbReference type="EMBL" id="CAJOBE010015379">
    <property type="protein sequence ID" value="CAF4189121.1"/>
    <property type="molecule type" value="Genomic_DNA"/>
</dbReference>
<sequence>CLTQLLDLLGAHARQNIIFCFTNARSTFYSPGNTAPLLKFILQSFSLNDIPFIKQNTFYFGNESFRYLAALQNGIVFNNDEEHDYKDSWSISVKESNRLIDYVCKELRIHAIKNEQKSIKQIQLQINSMIRPILEAMRNILRNLIVLKMDPSNKSIELNPIVLHRSAAVCYTCQRDVIQLVRVQMDTIKKSRENIMKAYECEFVNDPTTAKTS</sequence>